<dbReference type="PANTHER" id="PTHR12378">
    <property type="entry name" value="DESUMOYLATING ISOPEPTIDASE"/>
    <property type="match status" value="1"/>
</dbReference>
<protein>
    <recommendedName>
        <fullName evidence="4">PPPDE domain-containing protein</fullName>
    </recommendedName>
</protein>
<keyword evidence="2" id="KW-0645">Protease</keyword>
<dbReference type="OrthoDB" id="21221at2759"/>
<dbReference type="SMART" id="SM01179">
    <property type="entry name" value="DUF862"/>
    <property type="match status" value="1"/>
</dbReference>
<accession>A0A1V9X1R8</accession>
<evidence type="ECO:0000313" key="5">
    <source>
        <dbReference type="EMBL" id="OQR67182.1"/>
    </source>
</evidence>
<name>A0A1V9X1R8_9ACAR</name>
<comment type="similarity">
    <text evidence="1">Belongs to the DeSI family.</text>
</comment>
<dbReference type="InterPro" id="IPR042266">
    <property type="entry name" value="PPPDE_sf"/>
</dbReference>
<reference evidence="5 6" key="1">
    <citation type="journal article" date="2017" name="Gigascience">
        <title>Draft genome of the honey bee ectoparasitic mite, Tropilaelaps mercedesae, is shaped by the parasitic life history.</title>
        <authorList>
            <person name="Dong X."/>
            <person name="Armstrong S.D."/>
            <person name="Xia D."/>
            <person name="Makepeace B.L."/>
            <person name="Darby A.C."/>
            <person name="Kadowaki T."/>
        </authorList>
    </citation>
    <scope>NUCLEOTIDE SEQUENCE [LARGE SCALE GENOMIC DNA]</scope>
    <source>
        <strain evidence="5">Wuxi-XJTLU</strain>
    </source>
</reference>
<proteinExistence type="inferred from homology"/>
<sequence>MGIESCAPGETVMGEPMQIVQLGKTEIPYALFLEYVFEMGESSFKGTTYDLFKHNCNTFSLEVAQFLTGKNIPQEIIDLPEEVLNT</sequence>
<dbReference type="Gene3D" id="3.90.1720.30">
    <property type="entry name" value="PPPDE domains"/>
    <property type="match status" value="1"/>
</dbReference>
<evidence type="ECO:0000256" key="3">
    <source>
        <dbReference type="ARBA" id="ARBA00022801"/>
    </source>
</evidence>
<dbReference type="InterPro" id="IPR008580">
    <property type="entry name" value="PPPDE_dom"/>
</dbReference>
<dbReference type="EMBL" id="MNPL01029631">
    <property type="protein sequence ID" value="OQR67182.1"/>
    <property type="molecule type" value="Genomic_DNA"/>
</dbReference>
<evidence type="ECO:0000256" key="1">
    <source>
        <dbReference type="ARBA" id="ARBA00008140"/>
    </source>
</evidence>
<keyword evidence="6" id="KW-1185">Reference proteome</keyword>
<evidence type="ECO:0000259" key="4">
    <source>
        <dbReference type="PROSITE" id="PS51858"/>
    </source>
</evidence>
<dbReference type="GO" id="GO:0070646">
    <property type="term" value="P:protein modification by small protein removal"/>
    <property type="evidence" value="ECO:0007669"/>
    <property type="project" value="TreeGrafter"/>
</dbReference>
<evidence type="ECO:0000256" key="2">
    <source>
        <dbReference type="ARBA" id="ARBA00022670"/>
    </source>
</evidence>
<dbReference type="PANTHER" id="PTHR12378:SF7">
    <property type="entry name" value="DESUMOYLATING ISOPEPTIDASE 1"/>
    <property type="match status" value="1"/>
</dbReference>
<dbReference type="Proteomes" id="UP000192247">
    <property type="component" value="Unassembled WGS sequence"/>
</dbReference>
<organism evidence="5 6">
    <name type="scientific">Tropilaelaps mercedesae</name>
    <dbReference type="NCBI Taxonomy" id="418985"/>
    <lineage>
        <taxon>Eukaryota</taxon>
        <taxon>Metazoa</taxon>
        <taxon>Ecdysozoa</taxon>
        <taxon>Arthropoda</taxon>
        <taxon>Chelicerata</taxon>
        <taxon>Arachnida</taxon>
        <taxon>Acari</taxon>
        <taxon>Parasitiformes</taxon>
        <taxon>Mesostigmata</taxon>
        <taxon>Gamasina</taxon>
        <taxon>Dermanyssoidea</taxon>
        <taxon>Laelapidae</taxon>
        <taxon>Tropilaelaps</taxon>
    </lineage>
</organism>
<evidence type="ECO:0000313" key="6">
    <source>
        <dbReference type="Proteomes" id="UP000192247"/>
    </source>
</evidence>
<dbReference type="PROSITE" id="PS51858">
    <property type="entry name" value="PPPDE"/>
    <property type="match status" value="1"/>
</dbReference>
<dbReference type="Pfam" id="PF05903">
    <property type="entry name" value="Peptidase_C97"/>
    <property type="match status" value="1"/>
</dbReference>
<gene>
    <name evidence="5" type="ORF">BIW11_04821</name>
</gene>
<dbReference type="STRING" id="418985.A0A1V9X1R8"/>
<feature type="domain" description="PPPDE" evidence="4">
    <location>
        <begin position="1"/>
        <end position="86"/>
    </location>
</feature>
<dbReference type="AlphaFoldDB" id="A0A1V9X1R8"/>
<dbReference type="GO" id="GO:0006508">
    <property type="term" value="P:proteolysis"/>
    <property type="evidence" value="ECO:0007669"/>
    <property type="project" value="UniProtKB-KW"/>
</dbReference>
<dbReference type="InParanoid" id="A0A1V9X1R8"/>
<comment type="caution">
    <text evidence="5">The sequence shown here is derived from an EMBL/GenBank/DDBJ whole genome shotgun (WGS) entry which is preliminary data.</text>
</comment>
<keyword evidence="3" id="KW-0378">Hydrolase</keyword>
<dbReference type="GO" id="GO:0008233">
    <property type="term" value="F:peptidase activity"/>
    <property type="evidence" value="ECO:0007669"/>
    <property type="project" value="UniProtKB-KW"/>
</dbReference>